<keyword evidence="2" id="KW-1185">Reference proteome</keyword>
<sequence length="123" mass="14547">MHNRVKYLPNIVAALDTIPTDRINPRFLEDANHVLIKCPFATIVWEWVLRWCDIPSPSQFSSILDINEFVRGWVICQRKRNTMISICYGTLWWIWKARCDRVFKNLHVNATKVVDNIKSQVFT</sequence>
<comment type="caution">
    <text evidence="1">The sequence shown here is derived from an EMBL/GenBank/DDBJ whole genome shotgun (WGS) entry which is preliminary data.</text>
</comment>
<reference evidence="1 2" key="1">
    <citation type="journal article" date="2017" name="Nat. Commun.">
        <title>Genome assembly with in vitro proximity ligation data and whole-genome triplication in lettuce.</title>
        <authorList>
            <person name="Reyes-Chin-Wo S."/>
            <person name="Wang Z."/>
            <person name="Yang X."/>
            <person name="Kozik A."/>
            <person name="Arikit S."/>
            <person name="Song C."/>
            <person name="Xia L."/>
            <person name="Froenicke L."/>
            <person name="Lavelle D.O."/>
            <person name="Truco M.J."/>
            <person name="Xia R."/>
            <person name="Zhu S."/>
            <person name="Xu C."/>
            <person name="Xu H."/>
            <person name="Xu X."/>
            <person name="Cox K."/>
            <person name="Korf I."/>
            <person name="Meyers B.C."/>
            <person name="Michelmore R.W."/>
        </authorList>
    </citation>
    <scope>NUCLEOTIDE SEQUENCE [LARGE SCALE GENOMIC DNA]</scope>
    <source>
        <strain evidence="2">cv. Salinas</strain>
        <tissue evidence="1">Seedlings</tissue>
    </source>
</reference>
<evidence type="ECO:0008006" key="3">
    <source>
        <dbReference type="Google" id="ProtNLM"/>
    </source>
</evidence>
<dbReference type="Proteomes" id="UP000235145">
    <property type="component" value="Unassembled WGS sequence"/>
</dbReference>
<evidence type="ECO:0000313" key="1">
    <source>
        <dbReference type="EMBL" id="KAJ0202152.1"/>
    </source>
</evidence>
<dbReference type="AlphaFoldDB" id="A0A9R1VC40"/>
<dbReference type="EMBL" id="NBSK02000006">
    <property type="protein sequence ID" value="KAJ0202152.1"/>
    <property type="molecule type" value="Genomic_DNA"/>
</dbReference>
<dbReference type="PANTHER" id="PTHR33116">
    <property type="entry name" value="REVERSE TRANSCRIPTASE ZINC-BINDING DOMAIN-CONTAINING PROTEIN-RELATED-RELATED"/>
    <property type="match status" value="1"/>
</dbReference>
<accession>A0A9R1VC40</accession>
<evidence type="ECO:0000313" key="2">
    <source>
        <dbReference type="Proteomes" id="UP000235145"/>
    </source>
</evidence>
<gene>
    <name evidence="1" type="ORF">LSAT_V11C600338510</name>
</gene>
<proteinExistence type="predicted"/>
<dbReference type="PANTHER" id="PTHR33116:SF79">
    <property type="entry name" value="REVERSE TRANSCRIPTASE DOMAIN, ZINC FINGER, CCHC-TYPE-RELATED"/>
    <property type="match status" value="1"/>
</dbReference>
<name>A0A9R1VC40_LACSA</name>
<organism evidence="1 2">
    <name type="scientific">Lactuca sativa</name>
    <name type="common">Garden lettuce</name>
    <dbReference type="NCBI Taxonomy" id="4236"/>
    <lineage>
        <taxon>Eukaryota</taxon>
        <taxon>Viridiplantae</taxon>
        <taxon>Streptophyta</taxon>
        <taxon>Embryophyta</taxon>
        <taxon>Tracheophyta</taxon>
        <taxon>Spermatophyta</taxon>
        <taxon>Magnoliopsida</taxon>
        <taxon>eudicotyledons</taxon>
        <taxon>Gunneridae</taxon>
        <taxon>Pentapetalae</taxon>
        <taxon>asterids</taxon>
        <taxon>campanulids</taxon>
        <taxon>Asterales</taxon>
        <taxon>Asteraceae</taxon>
        <taxon>Cichorioideae</taxon>
        <taxon>Cichorieae</taxon>
        <taxon>Lactucinae</taxon>
        <taxon>Lactuca</taxon>
    </lineage>
</organism>
<protein>
    <recommendedName>
        <fullName evidence="3">Reverse transcriptase zinc-binding domain-containing protein</fullName>
    </recommendedName>
</protein>